<dbReference type="eggNOG" id="COG2771">
    <property type="taxonomic scope" value="Bacteria"/>
</dbReference>
<protein>
    <submittedName>
        <fullName evidence="4">Two component regulator three Y domain-containing protein</fullName>
    </submittedName>
</protein>
<dbReference type="GO" id="GO:0006355">
    <property type="term" value="P:regulation of DNA-templated transcription"/>
    <property type="evidence" value="ECO:0007669"/>
    <property type="project" value="InterPro"/>
</dbReference>
<gene>
    <name evidence="4" type="ordered locus">Palpr_1993</name>
</gene>
<keyword evidence="1" id="KW-0175">Coiled coil</keyword>
<evidence type="ECO:0000313" key="4">
    <source>
        <dbReference type="EMBL" id="ADQ80130.1"/>
    </source>
</evidence>
<keyword evidence="2" id="KW-0812">Transmembrane</keyword>
<dbReference type="Proteomes" id="UP000008718">
    <property type="component" value="Chromosome"/>
</dbReference>
<dbReference type="InterPro" id="IPR016032">
    <property type="entry name" value="Sig_transdc_resp-reg_C-effctor"/>
</dbReference>
<dbReference type="InterPro" id="IPR013783">
    <property type="entry name" value="Ig-like_fold"/>
</dbReference>
<organism evidence="4 5">
    <name type="scientific">Paludibacter propionicigenes (strain DSM 17365 / JCM 13257 / WB4)</name>
    <dbReference type="NCBI Taxonomy" id="694427"/>
    <lineage>
        <taxon>Bacteria</taxon>
        <taxon>Pseudomonadati</taxon>
        <taxon>Bacteroidota</taxon>
        <taxon>Bacteroidia</taxon>
        <taxon>Bacteroidales</taxon>
        <taxon>Paludibacteraceae</taxon>
        <taxon>Paludibacter</taxon>
    </lineage>
</organism>
<keyword evidence="2" id="KW-0472">Membrane</keyword>
<keyword evidence="5" id="KW-1185">Reference proteome</keyword>
<evidence type="ECO:0000256" key="1">
    <source>
        <dbReference type="SAM" id="Coils"/>
    </source>
</evidence>
<feature type="coiled-coil region" evidence="1">
    <location>
        <begin position="771"/>
        <end position="811"/>
    </location>
</feature>
<dbReference type="InterPro" id="IPR036388">
    <property type="entry name" value="WH-like_DNA-bd_sf"/>
</dbReference>
<dbReference type="OrthoDB" id="1090267at2"/>
<dbReference type="eggNOG" id="COG3292">
    <property type="taxonomic scope" value="Bacteria"/>
</dbReference>
<dbReference type="InterPro" id="IPR011123">
    <property type="entry name" value="Y_Y_Y"/>
</dbReference>
<dbReference type="HOGENOM" id="CLU_013623_0_0_10"/>
<dbReference type="AlphaFoldDB" id="E4T5Y6"/>
<dbReference type="GO" id="GO:0003677">
    <property type="term" value="F:DNA binding"/>
    <property type="evidence" value="ECO:0007669"/>
    <property type="project" value="InterPro"/>
</dbReference>
<dbReference type="SUPFAM" id="SSF63829">
    <property type="entry name" value="Calcium-dependent phosphotriesterase"/>
    <property type="match status" value="1"/>
</dbReference>
<feature type="transmembrane region" description="Helical" evidence="2">
    <location>
        <begin position="753"/>
        <end position="770"/>
    </location>
</feature>
<reference evidence="4 5" key="2">
    <citation type="journal article" date="2011" name="Stand. Genomic Sci.">
        <title>Complete genome sequence of Paludibacter propionicigenes type strain (WB4).</title>
        <authorList>
            <person name="Gronow S."/>
            <person name="Munk C."/>
            <person name="Lapidus A."/>
            <person name="Nolan M."/>
            <person name="Lucas S."/>
            <person name="Hammon N."/>
            <person name="Deshpande S."/>
            <person name="Cheng J.F."/>
            <person name="Tapia R."/>
            <person name="Han C."/>
            <person name="Goodwin L."/>
            <person name="Pitluck S."/>
            <person name="Liolios K."/>
            <person name="Ivanova N."/>
            <person name="Mavromatis K."/>
            <person name="Mikhailova N."/>
            <person name="Pati A."/>
            <person name="Chen A."/>
            <person name="Palaniappan K."/>
            <person name="Land M."/>
            <person name="Hauser L."/>
            <person name="Chang Y.J."/>
            <person name="Jeffries C.D."/>
            <person name="Brambilla E."/>
            <person name="Rohde M."/>
            <person name="Goker M."/>
            <person name="Detter J.C."/>
            <person name="Woyke T."/>
            <person name="Bristow J."/>
            <person name="Eisen J.A."/>
            <person name="Markowitz V."/>
            <person name="Hugenholtz P."/>
            <person name="Kyrpides N.C."/>
            <person name="Klenk H.P."/>
        </authorList>
    </citation>
    <scope>NUCLEOTIDE SEQUENCE [LARGE SCALE GENOMIC DNA]</scope>
    <source>
        <strain evidence="5">DSM 17365 / JCM 13257 / WB4</strain>
    </source>
</reference>
<dbReference type="Pfam" id="PF07495">
    <property type="entry name" value="Y_Y_Y"/>
    <property type="match status" value="1"/>
</dbReference>
<dbReference type="InterPro" id="IPR015943">
    <property type="entry name" value="WD40/YVTN_repeat-like_dom_sf"/>
</dbReference>
<name>E4T5Y6_PALPW</name>
<evidence type="ECO:0000259" key="3">
    <source>
        <dbReference type="Pfam" id="PF07495"/>
    </source>
</evidence>
<sequence>MHINILPKRYLFLVVIFASIFSFGQEFTPIVTQFTKKDYNASNQNWSVAQGKDGIMYFGNNQGVLEFDGSLWQIHQIPGNQIVRSILIGKDNKIYVGSFEQFGYFERNNCGQLIYRSLSEKLRKYKMQNDEIWSILDFNGTIIFQSFTSYFTYKDGVVKGYRCPFTFLFFNLSNHKIYTHTDQYGFSLFDLKSNTFKSIFNGTLKKPVASVLPLDSARSLLVTNSDGLFVYDGKTIIPFKTEADNDLKKSEINRALISPNGTIILGTILGGVTAISKDGRKLWALNTSNVLQNNTVLGMCCDKNNNLWLALDKGIALIHLNSSLRYIHSFNPSVGAVYSLSYDEPNLYIATNQGLYKAELSISKKDIRNLQLESKIKGQVWSVDQFNKQQICGNNEETFDVSPKGISKLSPVKGGICIKEGIIHGKDVLVQGTYTSLCIYEKVNGTWVFSHAVKNFLNPIRYIEIDYTGTIWASHLHQALYAIQLSPDLKKIENISTFNSLDQKHRLPINVFSVNNRVVFTDNTAFYTYDDIRKKIIPYNELNKSLGYFSHAHRVCHFKANLYWFIRSGEAALVQVKPGAIKVLDVVHYGLFLNQAVDDFQNIIPISENECLFTLDNGLALYQNNNPAKQNNTANLKIKSIQTSDDEFKEKVYLPLTTDPIPTTPFKRNNILFTVFYPQFNNLNNIIFRYKLEGLDKVWSEPTVASQKVYRYLPHGEYTLRVEVQTKDGIKLSATSYTFEVDPPFYLSTAAKILYFLLIALSGYGIYAYLHHSFQAKKEKIKQEQEEIRRKEIEKREKKIIALQNEKLESELTVKSKELAESTMTIIKKNEILVTIKEEVMNQKKVLGTQYPNKYYDKLIRLLDENLSSEDDWAIFQTNFDRIHENFFRNLHTKFPELTSNDLRFCAYLRLNLSSKDIAHLMNISLKGVEVGRYRIRKKIGIPSSKSLTEFMIEFKE</sequence>
<dbReference type="Gene3D" id="2.60.40.10">
    <property type="entry name" value="Immunoglobulins"/>
    <property type="match status" value="1"/>
</dbReference>
<dbReference type="RefSeq" id="WP_013445499.1">
    <property type="nucleotide sequence ID" value="NC_014734.1"/>
</dbReference>
<reference key="1">
    <citation type="submission" date="2010-11" db="EMBL/GenBank/DDBJ databases">
        <title>The complete genome of Paludibacter propionicigenes DSM 17365.</title>
        <authorList>
            <consortium name="US DOE Joint Genome Institute (JGI-PGF)"/>
            <person name="Lucas S."/>
            <person name="Copeland A."/>
            <person name="Lapidus A."/>
            <person name="Bruce D."/>
            <person name="Goodwin L."/>
            <person name="Pitluck S."/>
            <person name="Kyrpides N."/>
            <person name="Mavromatis K."/>
            <person name="Ivanova N."/>
            <person name="Munk A.C."/>
            <person name="Brettin T."/>
            <person name="Detter J.C."/>
            <person name="Han C."/>
            <person name="Tapia R."/>
            <person name="Land M."/>
            <person name="Hauser L."/>
            <person name="Markowitz V."/>
            <person name="Cheng J.-F."/>
            <person name="Hugenholtz P."/>
            <person name="Woyke T."/>
            <person name="Wu D."/>
            <person name="Gronow S."/>
            <person name="Wellnitz S."/>
            <person name="Brambilla E."/>
            <person name="Klenk H.-P."/>
            <person name="Eisen J.A."/>
        </authorList>
    </citation>
    <scope>NUCLEOTIDE SEQUENCE</scope>
    <source>
        <strain>WB4</strain>
    </source>
</reference>
<dbReference type="KEGG" id="ppn:Palpr_1993"/>
<evidence type="ECO:0000256" key="2">
    <source>
        <dbReference type="SAM" id="Phobius"/>
    </source>
</evidence>
<dbReference type="EMBL" id="CP002345">
    <property type="protein sequence ID" value="ADQ80130.1"/>
    <property type="molecule type" value="Genomic_DNA"/>
</dbReference>
<dbReference type="STRING" id="694427.Palpr_1993"/>
<dbReference type="SUPFAM" id="SSF46894">
    <property type="entry name" value="C-terminal effector domain of the bipartite response regulators"/>
    <property type="match status" value="1"/>
</dbReference>
<accession>E4T5Y6</accession>
<feature type="domain" description="Two component regulator three Y" evidence="3">
    <location>
        <begin position="681"/>
        <end position="741"/>
    </location>
</feature>
<evidence type="ECO:0000313" key="5">
    <source>
        <dbReference type="Proteomes" id="UP000008718"/>
    </source>
</evidence>
<proteinExistence type="predicted"/>
<keyword evidence="2" id="KW-1133">Transmembrane helix</keyword>
<dbReference type="Gene3D" id="2.130.10.10">
    <property type="entry name" value="YVTN repeat-like/Quinoprotein amine dehydrogenase"/>
    <property type="match status" value="1"/>
</dbReference>
<dbReference type="Gene3D" id="1.10.10.10">
    <property type="entry name" value="Winged helix-like DNA-binding domain superfamily/Winged helix DNA-binding domain"/>
    <property type="match status" value="1"/>
</dbReference>